<keyword evidence="1" id="KW-0812">Transmembrane</keyword>
<comment type="caution">
    <text evidence="2">The sequence shown here is derived from an EMBL/GenBank/DDBJ whole genome shotgun (WGS) entry which is preliminary data.</text>
</comment>
<feature type="transmembrane region" description="Helical" evidence="1">
    <location>
        <begin position="72"/>
        <end position="95"/>
    </location>
</feature>
<organism evidence="2 3">
    <name type="scientific">Portunus trituberculatus</name>
    <name type="common">Swimming crab</name>
    <name type="synonym">Neptunus trituberculatus</name>
    <dbReference type="NCBI Taxonomy" id="210409"/>
    <lineage>
        <taxon>Eukaryota</taxon>
        <taxon>Metazoa</taxon>
        <taxon>Ecdysozoa</taxon>
        <taxon>Arthropoda</taxon>
        <taxon>Crustacea</taxon>
        <taxon>Multicrustacea</taxon>
        <taxon>Malacostraca</taxon>
        <taxon>Eumalacostraca</taxon>
        <taxon>Eucarida</taxon>
        <taxon>Decapoda</taxon>
        <taxon>Pleocyemata</taxon>
        <taxon>Brachyura</taxon>
        <taxon>Eubrachyura</taxon>
        <taxon>Portunoidea</taxon>
        <taxon>Portunidae</taxon>
        <taxon>Portuninae</taxon>
        <taxon>Portunus</taxon>
    </lineage>
</organism>
<dbReference type="AlphaFoldDB" id="A0A5B7J6F4"/>
<gene>
    <name evidence="2" type="ORF">E2C01_088527</name>
</gene>
<proteinExistence type="predicted"/>
<dbReference type="Proteomes" id="UP000324222">
    <property type="component" value="Unassembled WGS sequence"/>
</dbReference>
<keyword evidence="3" id="KW-1185">Reference proteome</keyword>
<reference evidence="2 3" key="1">
    <citation type="submission" date="2019-05" db="EMBL/GenBank/DDBJ databases">
        <title>Another draft genome of Portunus trituberculatus and its Hox gene families provides insights of decapod evolution.</title>
        <authorList>
            <person name="Jeong J.-H."/>
            <person name="Song I."/>
            <person name="Kim S."/>
            <person name="Choi T."/>
            <person name="Kim D."/>
            <person name="Ryu S."/>
            <person name="Kim W."/>
        </authorList>
    </citation>
    <scope>NUCLEOTIDE SEQUENCE [LARGE SCALE GENOMIC DNA]</scope>
    <source>
        <tissue evidence="2">Muscle</tissue>
    </source>
</reference>
<evidence type="ECO:0000256" key="1">
    <source>
        <dbReference type="SAM" id="Phobius"/>
    </source>
</evidence>
<accession>A0A5B7J6F4</accession>
<name>A0A5B7J6F4_PORTR</name>
<keyword evidence="1" id="KW-1133">Transmembrane helix</keyword>
<evidence type="ECO:0000313" key="3">
    <source>
        <dbReference type="Proteomes" id="UP000324222"/>
    </source>
</evidence>
<evidence type="ECO:0000313" key="2">
    <source>
        <dbReference type="EMBL" id="MPC93401.1"/>
    </source>
</evidence>
<protein>
    <submittedName>
        <fullName evidence="2">Uncharacterized protein</fullName>
    </submittedName>
</protein>
<dbReference type="EMBL" id="VSRR010094776">
    <property type="protein sequence ID" value="MPC93401.1"/>
    <property type="molecule type" value="Genomic_DNA"/>
</dbReference>
<sequence length="121" mass="13697">MFTKPSIYHLLNQPHQLIHSATQLSLQSTSPSIQQLIPIHHPFTQPITHPPTDPSLIHPPTRPRNQLLLREWVVACLNTVMLRLLLLCMLLRILFACDSTPSTASLPNVVPVLPSPFFLTW</sequence>
<keyword evidence="1" id="KW-0472">Membrane</keyword>